<evidence type="ECO:0000313" key="9">
    <source>
        <dbReference type="Proteomes" id="UP000594263"/>
    </source>
</evidence>
<keyword evidence="4" id="KW-0238">DNA-binding</keyword>
<keyword evidence="6" id="KW-0539">Nucleus</keyword>
<name>A0A7N0UCI1_KALFE</name>
<feature type="region of interest" description="Disordered" evidence="7">
    <location>
        <begin position="46"/>
        <end position="79"/>
    </location>
</feature>
<comment type="subcellular location">
    <subcellularLocation>
        <location evidence="1">Nucleus</location>
    </subcellularLocation>
</comment>
<organism evidence="8 9">
    <name type="scientific">Kalanchoe fedtschenkoi</name>
    <name type="common">Lavender scallops</name>
    <name type="synonym">South American air plant</name>
    <dbReference type="NCBI Taxonomy" id="63787"/>
    <lineage>
        <taxon>Eukaryota</taxon>
        <taxon>Viridiplantae</taxon>
        <taxon>Streptophyta</taxon>
        <taxon>Embryophyta</taxon>
        <taxon>Tracheophyta</taxon>
        <taxon>Spermatophyta</taxon>
        <taxon>Magnoliopsida</taxon>
        <taxon>eudicotyledons</taxon>
        <taxon>Gunneridae</taxon>
        <taxon>Pentapetalae</taxon>
        <taxon>Saxifragales</taxon>
        <taxon>Crassulaceae</taxon>
        <taxon>Kalanchoe</taxon>
    </lineage>
</organism>
<evidence type="ECO:0000313" key="8">
    <source>
        <dbReference type="EnsemblPlants" id="Kaladp0060s0246.1.v1.1"/>
    </source>
</evidence>
<evidence type="ECO:0000256" key="4">
    <source>
        <dbReference type="ARBA" id="ARBA00023125"/>
    </source>
</evidence>
<keyword evidence="2" id="KW-0677">Repeat</keyword>
<feature type="compositionally biased region" description="Polar residues" evidence="7">
    <location>
        <begin position="68"/>
        <end position="79"/>
    </location>
</feature>
<accession>A0A7N0UCI1</accession>
<dbReference type="Gramene" id="Kaladp0060s0246.1.v1.1">
    <property type="protein sequence ID" value="Kaladp0060s0246.1.v1.1"/>
    <property type="gene ID" value="Kaladp0060s0246.v1.1"/>
</dbReference>
<keyword evidence="5" id="KW-0804">Transcription</keyword>
<evidence type="ECO:0000256" key="3">
    <source>
        <dbReference type="ARBA" id="ARBA00023015"/>
    </source>
</evidence>
<reference evidence="8" key="1">
    <citation type="submission" date="2021-01" db="UniProtKB">
        <authorList>
            <consortium name="EnsemblPlants"/>
        </authorList>
    </citation>
    <scope>IDENTIFICATION</scope>
</reference>
<dbReference type="PANTHER" id="PTHR47997">
    <property type="entry name" value="MYB DOMAIN PROTEIN 55"/>
    <property type="match status" value="1"/>
</dbReference>
<dbReference type="PANTHER" id="PTHR47997:SF75">
    <property type="entry name" value="MYB DOMAIN PROTEIN 55"/>
    <property type="match status" value="1"/>
</dbReference>
<evidence type="ECO:0000256" key="7">
    <source>
        <dbReference type="SAM" id="MobiDB-lite"/>
    </source>
</evidence>
<evidence type="ECO:0008006" key="10">
    <source>
        <dbReference type="Google" id="ProtNLM"/>
    </source>
</evidence>
<dbReference type="Proteomes" id="UP000594263">
    <property type="component" value="Unplaced"/>
</dbReference>
<dbReference type="EnsemblPlants" id="Kaladp0060s0246.1.v1.1">
    <property type="protein sequence ID" value="Kaladp0060s0246.1.v1.1"/>
    <property type="gene ID" value="Kaladp0060s0246.v1.1"/>
</dbReference>
<dbReference type="GO" id="GO:0005634">
    <property type="term" value="C:nucleus"/>
    <property type="evidence" value="ECO:0007669"/>
    <property type="project" value="UniProtKB-SubCell"/>
</dbReference>
<keyword evidence="9" id="KW-1185">Reference proteome</keyword>
<evidence type="ECO:0000256" key="2">
    <source>
        <dbReference type="ARBA" id="ARBA00022737"/>
    </source>
</evidence>
<keyword evidence="3" id="KW-0805">Transcription regulation</keyword>
<dbReference type="AlphaFoldDB" id="A0A7N0UCI1"/>
<proteinExistence type="predicted"/>
<evidence type="ECO:0000256" key="1">
    <source>
        <dbReference type="ARBA" id="ARBA00004123"/>
    </source>
</evidence>
<sequence>MKRCAFFLQEETLIIDLHAILGNRTDNKIKNLWNSCLKKKLRQRGIDPDTHKPLSSDPIKASLDTHPTGKQQQSSLFDAENKQQSNTREFFLDSFVVNANTKTASSTVTVAATAAGCKPAADVLGYFYALQRSYFCAPLPPYRPFNGANTSFTELDGPLKVTAHAPNLEKVIVLTAFV</sequence>
<evidence type="ECO:0000256" key="5">
    <source>
        <dbReference type="ARBA" id="ARBA00023163"/>
    </source>
</evidence>
<protein>
    <recommendedName>
        <fullName evidence="10">HTH myb-type domain-containing protein</fullName>
    </recommendedName>
</protein>
<dbReference type="GO" id="GO:0003677">
    <property type="term" value="F:DNA binding"/>
    <property type="evidence" value="ECO:0007669"/>
    <property type="project" value="UniProtKB-KW"/>
</dbReference>
<evidence type="ECO:0000256" key="6">
    <source>
        <dbReference type="ARBA" id="ARBA00023242"/>
    </source>
</evidence>
<dbReference type="InterPro" id="IPR051953">
    <property type="entry name" value="Plant_SW-associated_TFs"/>
</dbReference>